<organism evidence="3 4">
    <name type="scientific">Ornithinimicrobium kibberense</name>
    <dbReference type="NCBI Taxonomy" id="282060"/>
    <lineage>
        <taxon>Bacteria</taxon>
        <taxon>Bacillati</taxon>
        <taxon>Actinomycetota</taxon>
        <taxon>Actinomycetes</taxon>
        <taxon>Micrococcales</taxon>
        <taxon>Ornithinimicrobiaceae</taxon>
        <taxon>Ornithinimicrobium</taxon>
    </lineage>
</organism>
<gene>
    <name evidence="3" type="ORF">ACFFN0_05615</name>
</gene>
<feature type="region of interest" description="Disordered" evidence="1">
    <location>
        <begin position="123"/>
        <end position="157"/>
    </location>
</feature>
<feature type="compositionally biased region" description="Acidic residues" evidence="1">
    <location>
        <begin position="128"/>
        <end position="137"/>
    </location>
</feature>
<dbReference type="PANTHER" id="PTHR43346:SF1">
    <property type="entry name" value="QUERCETIN 2,3-DIOXYGENASE-RELATED"/>
    <property type="match status" value="1"/>
</dbReference>
<feature type="domain" description="Cupin type-2" evidence="2">
    <location>
        <begin position="38"/>
        <end position="113"/>
    </location>
</feature>
<comment type="caution">
    <text evidence="3">The sequence shown here is derived from an EMBL/GenBank/DDBJ whole genome shotgun (WGS) entry which is preliminary data.</text>
</comment>
<dbReference type="Gene3D" id="2.60.120.10">
    <property type="entry name" value="Jelly Rolls"/>
    <property type="match status" value="1"/>
</dbReference>
<dbReference type="InterPro" id="IPR013096">
    <property type="entry name" value="Cupin_2"/>
</dbReference>
<protein>
    <submittedName>
        <fullName evidence="3">Cupin domain-containing protein</fullName>
    </submittedName>
</protein>
<accession>A0ABV5V128</accession>
<sequence>MVSDNGPQPNVFDIEEATTGNDDYRRVAWTGKYLQVTLMSIPVGGSVGLEVHPETDQFLRLEAGRGRCVMGPAKDDLDFQQDVEDDWSIQVPAGTWHDVVNTGDEPMKLYAVYAPVHHAHGIVQATADDAEQDEESGKDEPPSWTEQPGSGESDETA</sequence>
<evidence type="ECO:0000313" key="4">
    <source>
        <dbReference type="Proteomes" id="UP001589613"/>
    </source>
</evidence>
<dbReference type="SUPFAM" id="SSF51182">
    <property type="entry name" value="RmlC-like cupins"/>
    <property type="match status" value="1"/>
</dbReference>
<dbReference type="EMBL" id="JBHMAX010000012">
    <property type="protein sequence ID" value="MFB9731514.1"/>
    <property type="molecule type" value="Genomic_DNA"/>
</dbReference>
<name>A0ABV5V128_9MICO</name>
<keyword evidence="4" id="KW-1185">Reference proteome</keyword>
<evidence type="ECO:0000259" key="2">
    <source>
        <dbReference type="Pfam" id="PF07883"/>
    </source>
</evidence>
<dbReference type="Proteomes" id="UP001589613">
    <property type="component" value="Unassembled WGS sequence"/>
</dbReference>
<proteinExistence type="predicted"/>
<evidence type="ECO:0000313" key="3">
    <source>
        <dbReference type="EMBL" id="MFB9731514.1"/>
    </source>
</evidence>
<dbReference type="InterPro" id="IPR052538">
    <property type="entry name" value="Flavonoid_dioxygenase-like"/>
</dbReference>
<dbReference type="RefSeq" id="WP_075957200.1">
    <property type="nucleotide sequence ID" value="NZ_JBHMAX010000012.1"/>
</dbReference>
<dbReference type="PANTHER" id="PTHR43346">
    <property type="entry name" value="LIGAND BINDING DOMAIN PROTEIN, PUTATIVE (AFU_ORTHOLOGUE AFUA_6G14370)-RELATED"/>
    <property type="match status" value="1"/>
</dbReference>
<reference evidence="3 4" key="1">
    <citation type="submission" date="2024-09" db="EMBL/GenBank/DDBJ databases">
        <authorList>
            <person name="Sun Q."/>
            <person name="Mori K."/>
        </authorList>
    </citation>
    <scope>NUCLEOTIDE SEQUENCE [LARGE SCALE GENOMIC DNA]</scope>
    <source>
        <strain evidence="3 4">JCM 12763</strain>
    </source>
</reference>
<dbReference type="CDD" id="cd02223">
    <property type="entry name" value="cupin_Bh2720-like"/>
    <property type="match status" value="1"/>
</dbReference>
<evidence type="ECO:0000256" key="1">
    <source>
        <dbReference type="SAM" id="MobiDB-lite"/>
    </source>
</evidence>
<dbReference type="InterPro" id="IPR014710">
    <property type="entry name" value="RmlC-like_jellyroll"/>
</dbReference>
<dbReference type="InterPro" id="IPR011051">
    <property type="entry name" value="RmlC_Cupin_sf"/>
</dbReference>
<dbReference type="Pfam" id="PF07883">
    <property type="entry name" value="Cupin_2"/>
    <property type="match status" value="1"/>
</dbReference>